<proteinExistence type="predicted"/>
<protein>
    <submittedName>
        <fullName evidence="1">Uncharacterized protein</fullName>
    </submittedName>
</protein>
<organism evidence="1 2">
    <name type="scientific">Multifurca ochricompacta</name>
    <dbReference type="NCBI Taxonomy" id="376703"/>
    <lineage>
        <taxon>Eukaryota</taxon>
        <taxon>Fungi</taxon>
        <taxon>Dikarya</taxon>
        <taxon>Basidiomycota</taxon>
        <taxon>Agaricomycotina</taxon>
        <taxon>Agaricomycetes</taxon>
        <taxon>Russulales</taxon>
        <taxon>Russulaceae</taxon>
        <taxon>Multifurca</taxon>
    </lineage>
</organism>
<evidence type="ECO:0000313" key="1">
    <source>
        <dbReference type="EMBL" id="KAI0303309.1"/>
    </source>
</evidence>
<accession>A0AAD4M697</accession>
<dbReference type="AlphaFoldDB" id="A0AAD4M697"/>
<dbReference type="EMBL" id="WTXG01000009">
    <property type="protein sequence ID" value="KAI0303309.1"/>
    <property type="molecule type" value="Genomic_DNA"/>
</dbReference>
<reference evidence="1" key="1">
    <citation type="journal article" date="2022" name="New Phytol.">
        <title>Evolutionary transition to the ectomycorrhizal habit in the genomes of a hyperdiverse lineage of mushroom-forming fungi.</title>
        <authorList>
            <person name="Looney B."/>
            <person name="Miyauchi S."/>
            <person name="Morin E."/>
            <person name="Drula E."/>
            <person name="Courty P.E."/>
            <person name="Kohler A."/>
            <person name="Kuo A."/>
            <person name="LaButti K."/>
            <person name="Pangilinan J."/>
            <person name="Lipzen A."/>
            <person name="Riley R."/>
            <person name="Andreopoulos W."/>
            <person name="He G."/>
            <person name="Johnson J."/>
            <person name="Nolan M."/>
            <person name="Tritt A."/>
            <person name="Barry K.W."/>
            <person name="Grigoriev I.V."/>
            <person name="Nagy L.G."/>
            <person name="Hibbett D."/>
            <person name="Henrissat B."/>
            <person name="Matheny P.B."/>
            <person name="Labbe J."/>
            <person name="Martin F.M."/>
        </authorList>
    </citation>
    <scope>NUCLEOTIDE SEQUENCE</scope>
    <source>
        <strain evidence="1">BPL690</strain>
    </source>
</reference>
<name>A0AAD4M697_9AGAM</name>
<dbReference type="Proteomes" id="UP001203297">
    <property type="component" value="Unassembled WGS sequence"/>
</dbReference>
<evidence type="ECO:0000313" key="2">
    <source>
        <dbReference type="Proteomes" id="UP001203297"/>
    </source>
</evidence>
<gene>
    <name evidence="1" type="ORF">B0F90DRAFT_1924787</name>
</gene>
<keyword evidence="2" id="KW-1185">Reference proteome</keyword>
<sequence>MRDASKELARVFTGDPWVTRGLPVPIVTVIPSTTVYRKTAVPYPYRTVSDPTAVTVKRTARSPIAALEHPSRTYKIQLFLTNSLFDKLAALKQQPFPALECFSLISHDGSELSTLPSTILCESAPRLRVLFFGGIPLPMLPKFLLLTKDLVLLRLLRIPSTGYFSPESLITSLLGMTQLKLLYIEFASPSSRPNRRSVPPLRRAVLPTLTEFTFRGVSEYLEDVVAGIDAPALGYFHIKLFNQLIFDVPQLHQFISRVEKLRGFGKATLNSFENGVSITLSQPGGMDTLELLSLWIACKPLDWQVSSMAEICNQSPTLFSRVGELRISKHFPRPVRQEEIGVPEWLELFRPFTAVSSLHVSGSLEPLVAQVLEDAADGPVMEVLPALRLLDFGGSRDSAPIEKFVTARQPTLDVHYGDLN</sequence>
<comment type="caution">
    <text evidence="1">The sequence shown here is derived from an EMBL/GenBank/DDBJ whole genome shotgun (WGS) entry which is preliminary data.</text>
</comment>